<name>X0USP2_9ZZZZ</name>
<sequence length="130" mass="15274">ELLCDSSKGWLPYGLMDLGWQWAIPRTQHFEQYKKENQVWWWRERQGLLILVNKNDDSENVARIRMLACSKVDVVTFLRDARYLAGSAVFDQITWLAPLHPDMDESLIKAGFRRDWEGSLLIFETHHPGT</sequence>
<proteinExistence type="predicted"/>
<gene>
    <name evidence="1" type="ORF">S01H1_44624</name>
</gene>
<evidence type="ECO:0000313" key="1">
    <source>
        <dbReference type="EMBL" id="GAG08869.1"/>
    </source>
</evidence>
<organism evidence="1">
    <name type="scientific">marine sediment metagenome</name>
    <dbReference type="NCBI Taxonomy" id="412755"/>
    <lineage>
        <taxon>unclassified sequences</taxon>
        <taxon>metagenomes</taxon>
        <taxon>ecological metagenomes</taxon>
    </lineage>
</organism>
<dbReference type="EMBL" id="BARS01028469">
    <property type="protein sequence ID" value="GAG08869.1"/>
    <property type="molecule type" value="Genomic_DNA"/>
</dbReference>
<reference evidence="1" key="1">
    <citation type="journal article" date="2014" name="Front. Microbiol.">
        <title>High frequency of phylogenetically diverse reductive dehalogenase-homologous genes in deep subseafloor sedimentary metagenomes.</title>
        <authorList>
            <person name="Kawai M."/>
            <person name="Futagami T."/>
            <person name="Toyoda A."/>
            <person name="Takaki Y."/>
            <person name="Nishi S."/>
            <person name="Hori S."/>
            <person name="Arai W."/>
            <person name="Tsubouchi T."/>
            <person name="Morono Y."/>
            <person name="Uchiyama I."/>
            <person name="Ito T."/>
            <person name="Fujiyama A."/>
            <person name="Inagaki F."/>
            <person name="Takami H."/>
        </authorList>
    </citation>
    <scope>NUCLEOTIDE SEQUENCE</scope>
    <source>
        <strain evidence="1">Expedition CK06-06</strain>
    </source>
</reference>
<protein>
    <submittedName>
        <fullName evidence="1">Uncharacterized protein</fullName>
    </submittedName>
</protein>
<dbReference type="AlphaFoldDB" id="X0USP2"/>
<comment type="caution">
    <text evidence="1">The sequence shown here is derived from an EMBL/GenBank/DDBJ whole genome shotgun (WGS) entry which is preliminary data.</text>
</comment>
<accession>X0USP2</accession>
<feature type="non-terminal residue" evidence="1">
    <location>
        <position position="1"/>
    </location>
</feature>